<dbReference type="AlphaFoldDB" id="A0A644UWD7"/>
<evidence type="ECO:0000313" key="2">
    <source>
        <dbReference type="EMBL" id="MPL83085.1"/>
    </source>
</evidence>
<accession>A0A644UWD7</accession>
<dbReference type="Pfam" id="PF20077">
    <property type="entry name" value="CcmD_alt"/>
    <property type="match status" value="1"/>
</dbReference>
<dbReference type="InterPro" id="IPR030888">
    <property type="entry name" value="Put_ccm"/>
</dbReference>
<sequence>MEGSDKFFVVVIVMSIIFTGLGTYLFLIDRKLSRIEKKLKEFRESKNKDK</sequence>
<reference evidence="2" key="1">
    <citation type="submission" date="2019-08" db="EMBL/GenBank/DDBJ databases">
        <authorList>
            <person name="Kucharzyk K."/>
            <person name="Murdoch R.W."/>
            <person name="Higgins S."/>
            <person name="Loffler F."/>
        </authorList>
    </citation>
    <scope>NUCLEOTIDE SEQUENCE</scope>
</reference>
<dbReference type="NCBIfam" id="TIGR04391">
    <property type="entry name" value="CcmD_alt_fam"/>
    <property type="match status" value="1"/>
</dbReference>
<dbReference type="EMBL" id="VSSQ01000171">
    <property type="protein sequence ID" value="MPL83085.1"/>
    <property type="molecule type" value="Genomic_DNA"/>
</dbReference>
<comment type="caution">
    <text evidence="2">The sequence shown here is derived from an EMBL/GenBank/DDBJ whole genome shotgun (WGS) entry which is preliminary data.</text>
</comment>
<proteinExistence type="predicted"/>
<evidence type="ECO:0008006" key="3">
    <source>
        <dbReference type="Google" id="ProtNLM"/>
    </source>
</evidence>
<gene>
    <name evidence="2" type="ORF">SDC9_29035</name>
</gene>
<evidence type="ECO:0000256" key="1">
    <source>
        <dbReference type="SAM" id="Phobius"/>
    </source>
</evidence>
<keyword evidence="1" id="KW-1133">Transmembrane helix</keyword>
<organism evidence="2">
    <name type="scientific">bioreactor metagenome</name>
    <dbReference type="NCBI Taxonomy" id="1076179"/>
    <lineage>
        <taxon>unclassified sequences</taxon>
        <taxon>metagenomes</taxon>
        <taxon>ecological metagenomes</taxon>
    </lineage>
</organism>
<keyword evidence="1" id="KW-0472">Membrane</keyword>
<name>A0A644UWD7_9ZZZZ</name>
<feature type="transmembrane region" description="Helical" evidence="1">
    <location>
        <begin position="6"/>
        <end position="28"/>
    </location>
</feature>
<keyword evidence="1" id="KW-0812">Transmembrane</keyword>
<protein>
    <recommendedName>
        <fullName evidence="3">CcmD family protein</fullName>
    </recommendedName>
</protein>